<name>A0A1J7H4U8_LUPAN</name>
<dbReference type="EMBL" id="CM007367">
    <property type="protein sequence ID" value="OIW07766.1"/>
    <property type="molecule type" value="Genomic_DNA"/>
</dbReference>
<feature type="compositionally biased region" description="Gly residues" evidence="1">
    <location>
        <begin position="84"/>
        <end position="93"/>
    </location>
</feature>
<dbReference type="AlphaFoldDB" id="A0A1J7H4U8"/>
<sequence length="93" mass="10598">MRSRALKLRALIPSCRNRMYYASFLLNLKNQNRFHLYKQRLPGLLGKQAKTELTNLTEKGTKQTATNFLTLKAENRETKPRTESGGGTVKATN</sequence>
<keyword evidence="3" id="KW-1185">Reference proteome</keyword>
<evidence type="ECO:0000256" key="1">
    <source>
        <dbReference type="SAM" id="MobiDB-lite"/>
    </source>
</evidence>
<reference evidence="2 3" key="1">
    <citation type="journal article" date="2017" name="Plant Biotechnol. J.">
        <title>A comprehensive draft genome sequence for lupin (Lupinus angustifolius), an emerging health food: insights into plant-microbe interactions and legume evolution.</title>
        <authorList>
            <person name="Hane J.K."/>
            <person name="Ming Y."/>
            <person name="Kamphuis L.G."/>
            <person name="Nelson M.N."/>
            <person name="Garg G."/>
            <person name="Atkins C.A."/>
            <person name="Bayer P.E."/>
            <person name="Bravo A."/>
            <person name="Bringans S."/>
            <person name="Cannon S."/>
            <person name="Edwards D."/>
            <person name="Foley R."/>
            <person name="Gao L.L."/>
            <person name="Harrison M.J."/>
            <person name="Huang W."/>
            <person name="Hurgobin B."/>
            <person name="Li S."/>
            <person name="Liu C.W."/>
            <person name="McGrath A."/>
            <person name="Morahan G."/>
            <person name="Murray J."/>
            <person name="Weller J."/>
            <person name="Jian J."/>
            <person name="Singh K.B."/>
        </authorList>
    </citation>
    <scope>NUCLEOTIDE SEQUENCE [LARGE SCALE GENOMIC DNA]</scope>
    <source>
        <strain evidence="3">cv. Tanjil</strain>
        <tissue evidence="2">Whole plant</tissue>
    </source>
</reference>
<dbReference type="Gramene" id="OIW07766">
    <property type="protein sequence ID" value="OIW07766"/>
    <property type="gene ID" value="TanjilG_12892"/>
</dbReference>
<evidence type="ECO:0000313" key="3">
    <source>
        <dbReference type="Proteomes" id="UP000188354"/>
    </source>
</evidence>
<accession>A0A1J7H4U8</accession>
<feature type="compositionally biased region" description="Basic and acidic residues" evidence="1">
    <location>
        <begin position="73"/>
        <end position="82"/>
    </location>
</feature>
<evidence type="ECO:0000313" key="2">
    <source>
        <dbReference type="EMBL" id="OIW07766.1"/>
    </source>
</evidence>
<protein>
    <submittedName>
        <fullName evidence="2">Uncharacterized protein</fullName>
    </submittedName>
</protein>
<organism evidence="2 3">
    <name type="scientific">Lupinus angustifolius</name>
    <name type="common">Narrow-leaved blue lupine</name>
    <dbReference type="NCBI Taxonomy" id="3871"/>
    <lineage>
        <taxon>Eukaryota</taxon>
        <taxon>Viridiplantae</taxon>
        <taxon>Streptophyta</taxon>
        <taxon>Embryophyta</taxon>
        <taxon>Tracheophyta</taxon>
        <taxon>Spermatophyta</taxon>
        <taxon>Magnoliopsida</taxon>
        <taxon>eudicotyledons</taxon>
        <taxon>Gunneridae</taxon>
        <taxon>Pentapetalae</taxon>
        <taxon>rosids</taxon>
        <taxon>fabids</taxon>
        <taxon>Fabales</taxon>
        <taxon>Fabaceae</taxon>
        <taxon>Papilionoideae</taxon>
        <taxon>50 kb inversion clade</taxon>
        <taxon>genistoids sensu lato</taxon>
        <taxon>core genistoids</taxon>
        <taxon>Genisteae</taxon>
        <taxon>Lupinus</taxon>
    </lineage>
</organism>
<dbReference type="Proteomes" id="UP000188354">
    <property type="component" value="Chromosome LG07"/>
</dbReference>
<proteinExistence type="predicted"/>
<feature type="region of interest" description="Disordered" evidence="1">
    <location>
        <begin position="71"/>
        <end position="93"/>
    </location>
</feature>
<gene>
    <name evidence="2" type="ORF">TanjilG_12892</name>
</gene>